<evidence type="ECO:0000313" key="5">
    <source>
        <dbReference type="Proteomes" id="UP000319578"/>
    </source>
</evidence>
<dbReference type="SUPFAM" id="SSF55729">
    <property type="entry name" value="Acyl-CoA N-acyltransferases (Nat)"/>
    <property type="match status" value="1"/>
</dbReference>
<dbReference type="PATRIC" id="fig|54915.3.peg.4474"/>
<dbReference type="EMBL" id="LGIQ01000011">
    <property type="protein sequence ID" value="KNB69445.1"/>
    <property type="molecule type" value="Genomic_DNA"/>
</dbReference>
<reference evidence="4" key="1">
    <citation type="submission" date="2015-07" db="EMBL/GenBank/DDBJ databases">
        <title>Genome sequencing project for genomic taxonomy and phylogenomics of Bacillus-like bacteria.</title>
        <authorList>
            <person name="Liu B."/>
            <person name="Wang J."/>
            <person name="Zhu Y."/>
            <person name="Liu G."/>
            <person name="Chen Q."/>
            <person name="Chen Z."/>
            <person name="Lan J."/>
            <person name="Che J."/>
            <person name="Ge C."/>
            <person name="Shi H."/>
            <person name="Pan Z."/>
            <person name="Liu X."/>
        </authorList>
    </citation>
    <scope>NUCLEOTIDE SEQUENCE [LARGE SCALE GENOMIC DNA]</scope>
    <source>
        <strain evidence="4">DSM 9887</strain>
    </source>
</reference>
<gene>
    <name evidence="3" type="ORF">ADS79_26520</name>
    <name evidence="2" type="ORF">BRE01_45810</name>
</gene>
<dbReference type="Proteomes" id="UP000319578">
    <property type="component" value="Unassembled WGS sequence"/>
</dbReference>
<dbReference type="GO" id="GO:0016747">
    <property type="term" value="F:acyltransferase activity, transferring groups other than amino-acyl groups"/>
    <property type="evidence" value="ECO:0007669"/>
    <property type="project" value="InterPro"/>
</dbReference>
<evidence type="ECO:0000259" key="1">
    <source>
        <dbReference type="PROSITE" id="PS51186"/>
    </source>
</evidence>
<reference evidence="2 5" key="3">
    <citation type="submission" date="2019-06" db="EMBL/GenBank/DDBJ databases">
        <title>Whole genome shotgun sequence of Brevibacillus reuszeri NBRC 15719.</title>
        <authorList>
            <person name="Hosoyama A."/>
            <person name="Uohara A."/>
            <person name="Ohji S."/>
            <person name="Ichikawa N."/>
        </authorList>
    </citation>
    <scope>NUCLEOTIDE SEQUENCE [LARGE SCALE GENOMIC DNA]</scope>
    <source>
        <strain evidence="2 5">NBRC 15719</strain>
    </source>
</reference>
<accession>A0A0K9YMQ2</accession>
<dbReference type="AlphaFoldDB" id="A0A0K9YMQ2"/>
<reference evidence="3" key="2">
    <citation type="submission" date="2015-07" db="EMBL/GenBank/DDBJ databases">
        <title>MeaNS - Measles Nucleotide Surveillance Program.</title>
        <authorList>
            <person name="Tran T."/>
            <person name="Druce J."/>
        </authorList>
    </citation>
    <scope>NUCLEOTIDE SEQUENCE</scope>
    <source>
        <strain evidence="3">DSM 9887</strain>
    </source>
</reference>
<protein>
    <submittedName>
        <fullName evidence="2 3">Acetyltransferase</fullName>
    </submittedName>
</protein>
<comment type="caution">
    <text evidence="3">The sequence shown here is derived from an EMBL/GenBank/DDBJ whole genome shotgun (WGS) entry which is preliminary data.</text>
</comment>
<evidence type="ECO:0000313" key="4">
    <source>
        <dbReference type="Proteomes" id="UP000036834"/>
    </source>
</evidence>
<dbReference type="Pfam" id="PF00583">
    <property type="entry name" value="Acetyltransf_1"/>
    <property type="match status" value="1"/>
</dbReference>
<keyword evidence="5" id="KW-1185">Reference proteome</keyword>
<organism evidence="3 4">
    <name type="scientific">Brevibacillus reuszeri</name>
    <dbReference type="NCBI Taxonomy" id="54915"/>
    <lineage>
        <taxon>Bacteria</taxon>
        <taxon>Bacillati</taxon>
        <taxon>Bacillota</taxon>
        <taxon>Bacilli</taxon>
        <taxon>Bacillales</taxon>
        <taxon>Paenibacillaceae</taxon>
        <taxon>Brevibacillus</taxon>
    </lineage>
</organism>
<dbReference type="InterPro" id="IPR000182">
    <property type="entry name" value="GNAT_dom"/>
</dbReference>
<dbReference type="Proteomes" id="UP000036834">
    <property type="component" value="Unassembled WGS sequence"/>
</dbReference>
<dbReference type="STRING" id="54915.ADS79_26520"/>
<dbReference type="EMBL" id="BJON01000018">
    <property type="protein sequence ID" value="GED70879.1"/>
    <property type="molecule type" value="Genomic_DNA"/>
</dbReference>
<name>A0A0K9YMQ2_9BACL</name>
<dbReference type="Gene3D" id="3.40.630.30">
    <property type="match status" value="1"/>
</dbReference>
<keyword evidence="3" id="KW-0808">Transferase</keyword>
<feature type="domain" description="N-acetyltransferase" evidence="1">
    <location>
        <begin position="7"/>
        <end position="161"/>
    </location>
</feature>
<dbReference type="RefSeq" id="WP_236700114.1">
    <property type="nucleotide sequence ID" value="NZ_BJON01000018.1"/>
</dbReference>
<sequence>MADWISLQVRAYAEEDYAQILSYQLPEEQAIYTSMPQIIIETFSRDENNLPFVVYARDNLVGCFALHTRQAHMYGIENPHALLLKSFSIDARYQKRGHALETLRALPDLTKQYFPDKNEIVLTVHHTNAPARHLYLKAGFLDKGLRYEGEYGEELIFHYAL</sequence>
<dbReference type="PROSITE" id="PS51186">
    <property type="entry name" value="GNAT"/>
    <property type="match status" value="1"/>
</dbReference>
<dbReference type="InterPro" id="IPR016181">
    <property type="entry name" value="Acyl_CoA_acyltransferase"/>
</dbReference>
<proteinExistence type="predicted"/>
<evidence type="ECO:0000313" key="3">
    <source>
        <dbReference type="EMBL" id="KNB69445.1"/>
    </source>
</evidence>
<evidence type="ECO:0000313" key="2">
    <source>
        <dbReference type="EMBL" id="GED70879.1"/>
    </source>
</evidence>